<gene>
    <name evidence="2" type="ORF">COY52_10800</name>
</gene>
<evidence type="ECO:0000313" key="2">
    <source>
        <dbReference type="EMBL" id="PIZ14883.1"/>
    </source>
</evidence>
<dbReference type="Proteomes" id="UP000229307">
    <property type="component" value="Unassembled WGS sequence"/>
</dbReference>
<proteinExistence type="predicted"/>
<name>A0A2M7S6A7_9BACT</name>
<dbReference type="AlphaFoldDB" id="A0A2M7S6A7"/>
<feature type="domain" description="Phage-Barnase-EndoU-ColicinE5/D-RelE like nuclease 2" evidence="1">
    <location>
        <begin position="9"/>
        <end position="78"/>
    </location>
</feature>
<accession>A0A2M7S6A7</accession>
<dbReference type="EMBL" id="PFMR01000296">
    <property type="protein sequence ID" value="PIZ14883.1"/>
    <property type="molecule type" value="Genomic_DNA"/>
</dbReference>
<sequence>MPKFVDCFKNEITLSQQRWIHIIQEHPEVKEYIKEIETVLKDPDLIKESKKDREVYLYYRFFKEILKGKYIIVVVKKIMLSFVVTCYITDRIKEGDIIWEKK</sequence>
<comment type="caution">
    <text evidence="2">The sequence shown here is derived from an EMBL/GenBank/DDBJ whole genome shotgun (WGS) entry which is preliminary data.</text>
</comment>
<dbReference type="InterPro" id="IPR041110">
    <property type="entry name" value="PBECR2"/>
</dbReference>
<protein>
    <recommendedName>
        <fullName evidence="1">Phage-Barnase-EndoU-ColicinE5/D-RelE like nuclease 2 domain-containing protein</fullName>
    </recommendedName>
</protein>
<organism evidence="2 3">
    <name type="scientific">Candidatus Desantisbacteria bacterium CG_4_10_14_0_8_um_filter_48_22</name>
    <dbReference type="NCBI Taxonomy" id="1974543"/>
    <lineage>
        <taxon>Bacteria</taxon>
        <taxon>Candidatus Desantisiibacteriota</taxon>
    </lineage>
</organism>
<evidence type="ECO:0000313" key="3">
    <source>
        <dbReference type="Proteomes" id="UP000229307"/>
    </source>
</evidence>
<reference evidence="3" key="1">
    <citation type="submission" date="2017-09" db="EMBL/GenBank/DDBJ databases">
        <title>Depth-based differentiation of microbial function through sediment-hosted aquifers and enrichment of novel symbionts in the deep terrestrial subsurface.</title>
        <authorList>
            <person name="Probst A.J."/>
            <person name="Ladd B."/>
            <person name="Jarett J.K."/>
            <person name="Geller-Mcgrath D.E."/>
            <person name="Sieber C.M.K."/>
            <person name="Emerson J.B."/>
            <person name="Anantharaman K."/>
            <person name="Thomas B.C."/>
            <person name="Malmstrom R."/>
            <person name="Stieglmeier M."/>
            <person name="Klingl A."/>
            <person name="Woyke T."/>
            <person name="Ryan C.M."/>
            <person name="Banfield J.F."/>
        </authorList>
    </citation>
    <scope>NUCLEOTIDE SEQUENCE [LARGE SCALE GENOMIC DNA]</scope>
</reference>
<evidence type="ECO:0000259" key="1">
    <source>
        <dbReference type="Pfam" id="PF18810"/>
    </source>
</evidence>
<dbReference type="Pfam" id="PF18810">
    <property type="entry name" value="PBECR2"/>
    <property type="match status" value="1"/>
</dbReference>